<reference evidence="1 2" key="1">
    <citation type="submission" date="2017-11" db="EMBL/GenBank/DDBJ databases">
        <title>De novo assembly and phasing of dikaryotic genomes from two isolates of Puccinia coronata f. sp. avenae, the causal agent of oat crown rust.</title>
        <authorList>
            <person name="Miller M.E."/>
            <person name="Zhang Y."/>
            <person name="Omidvar V."/>
            <person name="Sperschneider J."/>
            <person name="Schwessinger B."/>
            <person name="Raley C."/>
            <person name="Palmer J.M."/>
            <person name="Garnica D."/>
            <person name="Upadhyaya N."/>
            <person name="Rathjen J."/>
            <person name="Taylor J.M."/>
            <person name="Park R.F."/>
            <person name="Dodds P.N."/>
            <person name="Hirsch C.D."/>
            <person name="Kianian S.F."/>
            <person name="Figueroa M."/>
        </authorList>
    </citation>
    <scope>NUCLEOTIDE SEQUENCE [LARGE SCALE GENOMIC DNA]</scope>
    <source>
        <strain evidence="1">12NC29</strain>
    </source>
</reference>
<keyword evidence="2" id="KW-1185">Reference proteome</keyword>
<accession>A0A2N5UH39</accession>
<gene>
    <name evidence="1" type="ORF">PCANC_16302</name>
</gene>
<dbReference type="EMBL" id="PGCJ01000229">
    <property type="protein sequence ID" value="PLW37064.1"/>
    <property type="molecule type" value="Genomic_DNA"/>
</dbReference>
<dbReference type="Proteomes" id="UP000235388">
    <property type="component" value="Unassembled WGS sequence"/>
</dbReference>
<organism evidence="1 2">
    <name type="scientific">Puccinia coronata f. sp. avenae</name>
    <dbReference type="NCBI Taxonomy" id="200324"/>
    <lineage>
        <taxon>Eukaryota</taxon>
        <taxon>Fungi</taxon>
        <taxon>Dikarya</taxon>
        <taxon>Basidiomycota</taxon>
        <taxon>Pucciniomycotina</taxon>
        <taxon>Pucciniomycetes</taxon>
        <taxon>Pucciniales</taxon>
        <taxon>Pucciniaceae</taxon>
        <taxon>Puccinia</taxon>
    </lineage>
</organism>
<evidence type="ECO:0000313" key="1">
    <source>
        <dbReference type="EMBL" id="PLW37064.1"/>
    </source>
</evidence>
<evidence type="ECO:0000313" key="2">
    <source>
        <dbReference type="Proteomes" id="UP000235388"/>
    </source>
</evidence>
<comment type="caution">
    <text evidence="1">The sequence shown here is derived from an EMBL/GenBank/DDBJ whole genome shotgun (WGS) entry which is preliminary data.</text>
</comment>
<proteinExistence type="predicted"/>
<dbReference type="AlphaFoldDB" id="A0A2N5UH39"/>
<name>A0A2N5UH39_9BASI</name>
<sequence>MSSLHPRPVQARSELKFSLRHSTGIRYPALPPWWPFKIFYQLSNRRAPLLAPYGLRLEIGGSTPSVITLKHRQKMHVIAVALQLLITLVHPMSSRVHPDPAGLPAVVQPLTTQPYLNHLPLQHRGYCVQHRGIAVVTSPGVKCQKEGCGTYLPHTYHQCQDCNQDTRQTELAAHFCLAHWYLRPQNS</sequence>
<protein>
    <submittedName>
        <fullName evidence="1">Uncharacterized protein</fullName>
    </submittedName>
</protein>